<dbReference type="RefSeq" id="WP_076970448.1">
    <property type="nucleotide sequence ID" value="NZ_LLWF02000145.1"/>
</dbReference>
<dbReference type="InterPro" id="IPR001789">
    <property type="entry name" value="Sig_transdc_resp-reg_receiver"/>
</dbReference>
<dbReference type="GO" id="GO:0032993">
    <property type="term" value="C:protein-DNA complex"/>
    <property type="evidence" value="ECO:0007669"/>
    <property type="project" value="TreeGrafter"/>
</dbReference>
<dbReference type="PANTHER" id="PTHR48111">
    <property type="entry name" value="REGULATOR OF RPOS"/>
    <property type="match status" value="1"/>
</dbReference>
<dbReference type="Gene3D" id="1.10.10.10">
    <property type="entry name" value="Winged helix-like DNA-binding domain superfamily/Winged helix DNA-binding domain"/>
    <property type="match status" value="1"/>
</dbReference>
<reference evidence="10" key="1">
    <citation type="submission" date="2016-12" db="EMBL/GenBank/DDBJ databases">
        <title>Draft genome sequence of Roseomonas mucosa strain AU37, isolated from a peripheral intravenous catheter.</title>
        <authorList>
            <person name="Choudhury M.A."/>
            <person name="Sidjabat H.E."/>
            <person name="Wailan A.M."/>
            <person name="Zhang L."/>
            <person name="Marsh N.M."/>
            <person name="Rickard C.M."/>
            <person name="Davies M."/>
            <person name="Mcmillan D.J."/>
        </authorList>
    </citation>
    <scope>NUCLEOTIDE SEQUENCE [LARGE SCALE GENOMIC DNA]</scope>
    <source>
        <strain evidence="10">AU37</strain>
    </source>
</reference>
<keyword evidence="5" id="KW-0804">Transcription</keyword>
<dbReference type="InterPro" id="IPR011006">
    <property type="entry name" value="CheY-like_superfamily"/>
</dbReference>
<feature type="domain" description="Response regulatory" evidence="8">
    <location>
        <begin position="6"/>
        <end position="120"/>
    </location>
</feature>
<keyword evidence="1 6" id="KW-0597">Phosphoprotein</keyword>
<dbReference type="EMBL" id="LLWF02000145">
    <property type="protein sequence ID" value="ONH81276.1"/>
    <property type="molecule type" value="Genomic_DNA"/>
</dbReference>
<accession>A0A1S8CYZ8</accession>
<dbReference type="Pfam" id="PF00486">
    <property type="entry name" value="Trans_reg_C"/>
    <property type="match status" value="1"/>
</dbReference>
<dbReference type="InterPro" id="IPR016032">
    <property type="entry name" value="Sig_transdc_resp-reg_C-effctor"/>
</dbReference>
<dbReference type="Gene3D" id="3.40.50.2300">
    <property type="match status" value="1"/>
</dbReference>
<dbReference type="OrthoDB" id="9784252at2"/>
<evidence type="ECO:0000259" key="9">
    <source>
        <dbReference type="PROSITE" id="PS51755"/>
    </source>
</evidence>
<gene>
    <name evidence="10" type="ORF">APZ41_020735</name>
</gene>
<dbReference type="Gene3D" id="6.10.250.690">
    <property type="match status" value="1"/>
</dbReference>
<proteinExistence type="predicted"/>
<feature type="domain" description="OmpR/PhoB-type" evidence="9">
    <location>
        <begin position="92"/>
        <end position="195"/>
    </location>
</feature>
<dbReference type="AlphaFoldDB" id="A0A1S8CYZ8"/>
<name>A0A1S8CYZ8_9PROT</name>
<dbReference type="GO" id="GO:0005829">
    <property type="term" value="C:cytosol"/>
    <property type="evidence" value="ECO:0007669"/>
    <property type="project" value="TreeGrafter"/>
</dbReference>
<dbReference type="Pfam" id="PF00072">
    <property type="entry name" value="Response_reg"/>
    <property type="match status" value="1"/>
</dbReference>
<keyword evidence="11" id="KW-1185">Reference proteome</keyword>
<feature type="modified residue" description="4-aspartylphosphate" evidence="6">
    <location>
        <position position="55"/>
    </location>
</feature>
<evidence type="ECO:0000256" key="4">
    <source>
        <dbReference type="ARBA" id="ARBA00023125"/>
    </source>
</evidence>
<dbReference type="SMART" id="SM00448">
    <property type="entry name" value="REC"/>
    <property type="match status" value="1"/>
</dbReference>
<evidence type="ECO:0000256" key="5">
    <source>
        <dbReference type="ARBA" id="ARBA00023163"/>
    </source>
</evidence>
<evidence type="ECO:0000256" key="2">
    <source>
        <dbReference type="ARBA" id="ARBA00023012"/>
    </source>
</evidence>
<dbReference type="InterPro" id="IPR039420">
    <property type="entry name" value="WalR-like"/>
</dbReference>
<evidence type="ECO:0000313" key="11">
    <source>
        <dbReference type="Proteomes" id="UP000054844"/>
    </source>
</evidence>
<evidence type="ECO:0000259" key="8">
    <source>
        <dbReference type="PROSITE" id="PS50110"/>
    </source>
</evidence>
<dbReference type="CDD" id="cd00383">
    <property type="entry name" value="trans_reg_C"/>
    <property type="match status" value="1"/>
</dbReference>
<keyword evidence="3" id="KW-0805">Transcription regulation</keyword>
<dbReference type="GO" id="GO:0000156">
    <property type="term" value="F:phosphorelay response regulator activity"/>
    <property type="evidence" value="ECO:0007669"/>
    <property type="project" value="TreeGrafter"/>
</dbReference>
<dbReference type="InterPro" id="IPR001867">
    <property type="entry name" value="OmpR/PhoB-type_DNA-bd"/>
</dbReference>
<sequence length="197" mass="21431">MSELPHLLVVDDDPRLRSLLQRFLAEQGFRVSVAGDAAAARQALGAMAFDMIVLDVMMPGETGLELVESLRRGGQEVPVLMLTAAGSPDDRVAGFEHGADDYLAKPFDPRELVQRAKAILRRVAVPPPAALLTALAARAGEVLSREEIAVALGTPDAGERAVDVQVTRLRRKIEPDPREPRFLQTVRHRGYVLRPGS</sequence>
<dbReference type="InterPro" id="IPR036388">
    <property type="entry name" value="WH-like_DNA-bd_sf"/>
</dbReference>
<feature type="DNA-binding region" description="OmpR/PhoB-type" evidence="7">
    <location>
        <begin position="92"/>
        <end position="195"/>
    </location>
</feature>
<keyword evidence="2" id="KW-0902">Two-component regulatory system</keyword>
<dbReference type="STRING" id="207340.APZ41_020735"/>
<comment type="caution">
    <text evidence="10">The sequence shown here is derived from an EMBL/GenBank/DDBJ whole genome shotgun (WGS) entry which is preliminary data.</text>
</comment>
<organism evidence="10 11">
    <name type="scientific">Roseomonas mucosa</name>
    <dbReference type="NCBI Taxonomy" id="207340"/>
    <lineage>
        <taxon>Bacteria</taxon>
        <taxon>Pseudomonadati</taxon>
        <taxon>Pseudomonadota</taxon>
        <taxon>Alphaproteobacteria</taxon>
        <taxon>Acetobacterales</taxon>
        <taxon>Roseomonadaceae</taxon>
        <taxon>Roseomonas</taxon>
    </lineage>
</organism>
<evidence type="ECO:0000256" key="1">
    <source>
        <dbReference type="ARBA" id="ARBA00022553"/>
    </source>
</evidence>
<dbReference type="GO" id="GO:0000976">
    <property type="term" value="F:transcription cis-regulatory region binding"/>
    <property type="evidence" value="ECO:0007669"/>
    <property type="project" value="TreeGrafter"/>
</dbReference>
<dbReference type="Proteomes" id="UP000054844">
    <property type="component" value="Unassembled WGS sequence"/>
</dbReference>
<evidence type="ECO:0000256" key="6">
    <source>
        <dbReference type="PROSITE-ProRule" id="PRU00169"/>
    </source>
</evidence>
<dbReference type="SMART" id="SM00862">
    <property type="entry name" value="Trans_reg_C"/>
    <property type="match status" value="1"/>
</dbReference>
<protein>
    <submittedName>
        <fullName evidence="10">DNA-binding response regulator</fullName>
    </submittedName>
</protein>
<keyword evidence="4 7" id="KW-0238">DNA-binding</keyword>
<evidence type="ECO:0000256" key="7">
    <source>
        <dbReference type="PROSITE-ProRule" id="PRU01091"/>
    </source>
</evidence>
<dbReference type="PANTHER" id="PTHR48111:SF4">
    <property type="entry name" value="DNA-BINDING DUAL TRANSCRIPTIONAL REGULATOR OMPR"/>
    <property type="match status" value="1"/>
</dbReference>
<evidence type="ECO:0000313" key="10">
    <source>
        <dbReference type="EMBL" id="ONH81276.1"/>
    </source>
</evidence>
<dbReference type="PROSITE" id="PS50110">
    <property type="entry name" value="RESPONSE_REGULATORY"/>
    <property type="match status" value="1"/>
</dbReference>
<dbReference type="GO" id="GO:0006355">
    <property type="term" value="P:regulation of DNA-templated transcription"/>
    <property type="evidence" value="ECO:0007669"/>
    <property type="project" value="InterPro"/>
</dbReference>
<dbReference type="SUPFAM" id="SSF52172">
    <property type="entry name" value="CheY-like"/>
    <property type="match status" value="1"/>
</dbReference>
<evidence type="ECO:0000256" key="3">
    <source>
        <dbReference type="ARBA" id="ARBA00023015"/>
    </source>
</evidence>
<dbReference type="PROSITE" id="PS51755">
    <property type="entry name" value="OMPR_PHOB"/>
    <property type="match status" value="1"/>
</dbReference>
<dbReference type="SUPFAM" id="SSF46894">
    <property type="entry name" value="C-terminal effector domain of the bipartite response regulators"/>
    <property type="match status" value="1"/>
</dbReference>